<organism evidence="1 2">
    <name type="scientific">Kibdelosporangium lantanae</name>
    <dbReference type="NCBI Taxonomy" id="1497396"/>
    <lineage>
        <taxon>Bacteria</taxon>
        <taxon>Bacillati</taxon>
        <taxon>Actinomycetota</taxon>
        <taxon>Actinomycetes</taxon>
        <taxon>Pseudonocardiales</taxon>
        <taxon>Pseudonocardiaceae</taxon>
        <taxon>Kibdelosporangium</taxon>
    </lineage>
</organism>
<keyword evidence="2" id="KW-1185">Reference proteome</keyword>
<sequence length="90" mass="9413">VDLTASNATVDIDQADANVTANAANCPITIGRMTRGEAHLTNAAGGINVGTKAAKVDANSTRGTVRNSVPEDDNVRIYARTRLDDIVIHP</sequence>
<proteinExistence type="predicted"/>
<feature type="non-terminal residue" evidence="1">
    <location>
        <position position="1"/>
    </location>
</feature>
<accession>A0ABW3MGB3</accession>
<evidence type="ECO:0008006" key="3">
    <source>
        <dbReference type="Google" id="ProtNLM"/>
    </source>
</evidence>
<evidence type="ECO:0000313" key="1">
    <source>
        <dbReference type="EMBL" id="MFD1049167.1"/>
    </source>
</evidence>
<evidence type="ECO:0000313" key="2">
    <source>
        <dbReference type="Proteomes" id="UP001597045"/>
    </source>
</evidence>
<dbReference type="EMBL" id="JBHTIS010002019">
    <property type="protein sequence ID" value="MFD1049167.1"/>
    <property type="molecule type" value="Genomic_DNA"/>
</dbReference>
<gene>
    <name evidence="1" type="ORF">ACFQ1S_28345</name>
</gene>
<protein>
    <recommendedName>
        <fullName evidence="3">Adhesin domain-containing protein</fullName>
    </recommendedName>
</protein>
<comment type="caution">
    <text evidence="1">The sequence shown here is derived from an EMBL/GenBank/DDBJ whole genome shotgun (WGS) entry which is preliminary data.</text>
</comment>
<name>A0ABW3MGB3_9PSEU</name>
<reference evidence="2" key="1">
    <citation type="journal article" date="2019" name="Int. J. Syst. Evol. Microbiol.">
        <title>The Global Catalogue of Microorganisms (GCM) 10K type strain sequencing project: providing services to taxonomists for standard genome sequencing and annotation.</title>
        <authorList>
            <consortium name="The Broad Institute Genomics Platform"/>
            <consortium name="The Broad Institute Genome Sequencing Center for Infectious Disease"/>
            <person name="Wu L."/>
            <person name="Ma J."/>
        </authorList>
    </citation>
    <scope>NUCLEOTIDE SEQUENCE [LARGE SCALE GENOMIC DNA]</scope>
    <source>
        <strain evidence="2">JCM 31486</strain>
    </source>
</reference>
<dbReference type="Proteomes" id="UP001597045">
    <property type="component" value="Unassembled WGS sequence"/>
</dbReference>